<proteinExistence type="predicted"/>
<dbReference type="STRING" id="519424.AZF04_06730"/>
<dbReference type="Proteomes" id="UP000075806">
    <property type="component" value="Unassembled WGS sequence"/>
</dbReference>
<dbReference type="AlphaFoldDB" id="A0A162DCS9"/>
<dbReference type="InterPro" id="IPR036209">
    <property type="entry name" value="YwmB-like_sf"/>
</dbReference>
<gene>
    <name evidence="1" type="ORF">AZF04_06730</name>
</gene>
<dbReference type="Pfam" id="PF08680">
    <property type="entry name" value="DUF1779"/>
    <property type="match status" value="1"/>
</dbReference>
<accession>A0A162DCS9</accession>
<dbReference type="EMBL" id="LTAO01000023">
    <property type="protein sequence ID" value="KYG29215.1"/>
    <property type="molecule type" value="Genomic_DNA"/>
</dbReference>
<keyword evidence="2" id="KW-1185">Reference proteome</keyword>
<dbReference type="Gene3D" id="3.30.360.40">
    <property type="entry name" value="YwmB-like"/>
    <property type="match status" value="1"/>
</dbReference>
<evidence type="ECO:0000313" key="1">
    <source>
        <dbReference type="EMBL" id="KYG29215.1"/>
    </source>
</evidence>
<organism evidence="1 2">
    <name type="scientific">Alkalihalobacillus trypoxylicola</name>
    <dbReference type="NCBI Taxonomy" id="519424"/>
    <lineage>
        <taxon>Bacteria</taxon>
        <taxon>Bacillati</taxon>
        <taxon>Bacillota</taxon>
        <taxon>Bacilli</taxon>
        <taxon>Bacillales</taxon>
        <taxon>Bacillaceae</taxon>
        <taxon>Alkalihalobacillus</taxon>
    </lineage>
</organism>
<evidence type="ECO:0000313" key="2">
    <source>
        <dbReference type="Proteomes" id="UP000075806"/>
    </source>
</evidence>
<dbReference type="OrthoDB" id="2374820at2"/>
<comment type="caution">
    <text evidence="1">The sequence shown here is derived from an EMBL/GenBank/DDBJ whole genome shotgun (WGS) entry which is preliminary data.</text>
</comment>
<protein>
    <recommendedName>
        <fullName evidence="3">TATA-box binding protein</fullName>
    </recommendedName>
</protein>
<reference evidence="1" key="1">
    <citation type="submission" date="2016-02" db="EMBL/GenBank/DDBJ databases">
        <title>Genome sequence of Bacillus trypoxylicola KCTC 13244(T).</title>
        <authorList>
            <person name="Jeong H."/>
            <person name="Park S.-H."/>
            <person name="Choi S.-K."/>
        </authorList>
    </citation>
    <scope>NUCLEOTIDE SEQUENCE [LARGE SCALE GENOMIC DNA]</scope>
    <source>
        <strain evidence="1">KCTC 13244</strain>
    </source>
</reference>
<sequence length="254" mass="28945">MKMGMNLFVVVVLFGLGYVHFFANSLGGHSLKATAEDLVELAGNQRWEIDEWQILIREEQEMISDKESFKQHVHMMSRIFDNWMVKSVDVTSSEWSALITNNNPSMDTKETVKIFAYPENGQYRVSHTYQLQGSSLHTLSSQQLEPLVQSRMNSFSLDQATIFTQLKTSQNENLLANNDISHFADQLLETLDATQIEALKEEHFLSVSAYLEDWEQAIETNGEEMNIQLAIRQEQGLGSRTTVTIGTPIITTEY</sequence>
<dbReference type="Gene3D" id="3.30.2030.10">
    <property type="entry name" value="YwmB-like"/>
    <property type="match status" value="1"/>
</dbReference>
<evidence type="ECO:0008006" key="3">
    <source>
        <dbReference type="Google" id="ProtNLM"/>
    </source>
</evidence>
<dbReference type="RefSeq" id="WP_061949043.1">
    <property type="nucleotide sequence ID" value="NZ_LTAO01000023.1"/>
</dbReference>
<dbReference type="SUPFAM" id="SSF143842">
    <property type="entry name" value="YwmB-like"/>
    <property type="match status" value="1"/>
</dbReference>
<name>A0A162DCS9_9BACI</name>
<dbReference type="InterPro" id="IPR014794">
    <property type="entry name" value="DUF1779"/>
</dbReference>